<dbReference type="Pfam" id="PF05275">
    <property type="entry name" value="CopB"/>
    <property type="match status" value="1"/>
</dbReference>
<dbReference type="AlphaFoldDB" id="A0A379PRD9"/>
<dbReference type="GO" id="GO:0009279">
    <property type="term" value="C:cell outer membrane"/>
    <property type="evidence" value="ECO:0007669"/>
    <property type="project" value="InterPro"/>
</dbReference>
<feature type="signal peptide" evidence="1">
    <location>
        <begin position="1"/>
        <end position="30"/>
    </location>
</feature>
<gene>
    <name evidence="2" type="primary">copB_2</name>
    <name evidence="2" type="ORF">NCTC13291_04577</name>
</gene>
<dbReference type="GO" id="GO:0006878">
    <property type="term" value="P:intracellular copper ion homeostasis"/>
    <property type="evidence" value="ECO:0007669"/>
    <property type="project" value="InterPro"/>
</dbReference>
<dbReference type="Proteomes" id="UP000254919">
    <property type="component" value="Unassembled WGS sequence"/>
</dbReference>
<dbReference type="InterPro" id="IPR007939">
    <property type="entry name" value="Cu-R_B_prcur"/>
</dbReference>
<name>A0A379PRD9_9PROT</name>
<accession>A0A379PRD9</accession>
<dbReference type="EMBL" id="UGVN01000003">
    <property type="protein sequence ID" value="SUE95689.1"/>
    <property type="molecule type" value="Genomic_DNA"/>
</dbReference>
<sequence>MVMKIKSVLTAAASLAALTLGILQVAPAHAQAMQHSTEPPFSHEVFTGAVLFEKLEYGWGLDGPNIGRWDGQAWYGGDVNRVWLKTEGETARNGRVEDAEVQLLYSRLIGYYWDFQAGVRYDIRPRPDRFYGVIGLQGLAPGMFEVDLQGFVSEKGDLSARAEISYDAYITQRLVLQPNVEANFALQKVPERDIGSGLNDVEVGLRLRYEVTREVSPYIGVSYERKLGDTARYARNEGEDVGGWAFLTGVRLFF</sequence>
<feature type="chain" id="PRO_5016772572" evidence="1">
    <location>
        <begin position="31"/>
        <end position="254"/>
    </location>
</feature>
<reference evidence="2 3" key="1">
    <citation type="submission" date="2018-06" db="EMBL/GenBank/DDBJ databases">
        <authorList>
            <consortium name="Pathogen Informatics"/>
            <person name="Doyle S."/>
        </authorList>
    </citation>
    <scope>NUCLEOTIDE SEQUENCE [LARGE SCALE GENOMIC DNA]</scope>
    <source>
        <strain evidence="2 3">NCTC13291</strain>
    </source>
</reference>
<evidence type="ECO:0000313" key="2">
    <source>
        <dbReference type="EMBL" id="SUE95689.1"/>
    </source>
</evidence>
<evidence type="ECO:0000256" key="1">
    <source>
        <dbReference type="SAM" id="SignalP"/>
    </source>
</evidence>
<protein>
    <submittedName>
        <fullName evidence="2">Copper resistance protein B</fullName>
    </submittedName>
</protein>
<organism evidence="2 3">
    <name type="scientific">Roseomonas mucosa</name>
    <dbReference type="NCBI Taxonomy" id="207340"/>
    <lineage>
        <taxon>Bacteria</taxon>
        <taxon>Pseudomonadati</taxon>
        <taxon>Pseudomonadota</taxon>
        <taxon>Alphaproteobacteria</taxon>
        <taxon>Acetobacterales</taxon>
        <taxon>Roseomonadaceae</taxon>
        <taxon>Roseomonas</taxon>
    </lineage>
</organism>
<proteinExistence type="predicted"/>
<keyword evidence="1" id="KW-0732">Signal</keyword>
<evidence type="ECO:0000313" key="3">
    <source>
        <dbReference type="Proteomes" id="UP000254919"/>
    </source>
</evidence>
<dbReference type="GO" id="GO:0005507">
    <property type="term" value="F:copper ion binding"/>
    <property type="evidence" value="ECO:0007669"/>
    <property type="project" value="InterPro"/>
</dbReference>